<name>A0AAN7WG84_9PEZI</name>
<comment type="caution">
    <text evidence="3">The sequence shown here is derived from an EMBL/GenBank/DDBJ whole genome shotgun (WGS) entry which is preliminary data.</text>
</comment>
<evidence type="ECO:0000256" key="1">
    <source>
        <dbReference type="SAM" id="MobiDB-lite"/>
    </source>
</evidence>
<keyword evidence="2" id="KW-0472">Membrane</keyword>
<keyword evidence="2" id="KW-0812">Transmembrane</keyword>
<accession>A0AAN7WG84</accession>
<feature type="region of interest" description="Disordered" evidence="1">
    <location>
        <begin position="150"/>
        <end position="215"/>
    </location>
</feature>
<organism evidence="3 4">
    <name type="scientific">Elasticomyces elasticus</name>
    <dbReference type="NCBI Taxonomy" id="574655"/>
    <lineage>
        <taxon>Eukaryota</taxon>
        <taxon>Fungi</taxon>
        <taxon>Dikarya</taxon>
        <taxon>Ascomycota</taxon>
        <taxon>Pezizomycotina</taxon>
        <taxon>Dothideomycetes</taxon>
        <taxon>Dothideomycetidae</taxon>
        <taxon>Mycosphaerellales</taxon>
        <taxon>Teratosphaeriaceae</taxon>
        <taxon>Elasticomyces</taxon>
    </lineage>
</organism>
<evidence type="ECO:0000313" key="4">
    <source>
        <dbReference type="Proteomes" id="UP001310594"/>
    </source>
</evidence>
<reference evidence="3" key="1">
    <citation type="submission" date="2023-08" db="EMBL/GenBank/DDBJ databases">
        <title>Black Yeasts Isolated from many extreme environments.</title>
        <authorList>
            <person name="Coleine C."/>
            <person name="Stajich J.E."/>
            <person name="Selbmann L."/>
        </authorList>
    </citation>
    <scope>NUCLEOTIDE SEQUENCE</scope>
    <source>
        <strain evidence="3">CCFEE 5810</strain>
    </source>
</reference>
<keyword evidence="2" id="KW-1133">Transmembrane helix</keyword>
<feature type="transmembrane region" description="Helical" evidence="2">
    <location>
        <begin position="17"/>
        <end position="41"/>
    </location>
</feature>
<feature type="compositionally biased region" description="Basic and acidic residues" evidence="1">
    <location>
        <begin position="198"/>
        <end position="215"/>
    </location>
</feature>
<proteinExistence type="predicted"/>
<dbReference type="EMBL" id="JAVRQU010000009">
    <property type="protein sequence ID" value="KAK5698873.1"/>
    <property type="molecule type" value="Genomic_DNA"/>
</dbReference>
<feature type="transmembrane region" description="Helical" evidence="2">
    <location>
        <begin position="95"/>
        <end position="113"/>
    </location>
</feature>
<protein>
    <submittedName>
        <fullName evidence="3">Uncharacterized protein</fullName>
    </submittedName>
</protein>
<feature type="transmembrane region" description="Helical" evidence="2">
    <location>
        <begin position="53"/>
        <end position="75"/>
    </location>
</feature>
<evidence type="ECO:0000313" key="3">
    <source>
        <dbReference type="EMBL" id="KAK5698873.1"/>
    </source>
</evidence>
<dbReference type="AlphaFoldDB" id="A0AAN7WG84"/>
<gene>
    <name evidence="3" type="ORF">LTR97_006522</name>
</gene>
<sequence length="215" mass="23163">MMFSETTMSRVAEVAPLLISLIMVSMVLISKAIAVWGPAILRYITMLKSTMVTLLQMLMGAAWGIRLANLTLSAFDVLCSPGPSILGRLYLAGSYATSLVSSLLMTIIAMYIIDLAAADEVADLLDGIERMRPRCLTHLWKTGEAMKLTASSPSTADKGKIAGEHTSTNVKDQGDATDATDPGTEGDDTLVNDTAEQSDFHELTRSDFEGWAKPQ</sequence>
<evidence type="ECO:0000256" key="2">
    <source>
        <dbReference type="SAM" id="Phobius"/>
    </source>
</evidence>
<dbReference type="Proteomes" id="UP001310594">
    <property type="component" value="Unassembled WGS sequence"/>
</dbReference>